<evidence type="ECO:0000313" key="4">
    <source>
        <dbReference type="EMBL" id="KAI9156366.1"/>
    </source>
</evidence>
<reference evidence="4" key="1">
    <citation type="journal article" date="2022" name="Plant J.">
        <title>Strategies of tolerance reflected in two North American maple genomes.</title>
        <authorList>
            <person name="McEvoy S.L."/>
            <person name="Sezen U.U."/>
            <person name="Trouern-Trend A."/>
            <person name="McMahon S.M."/>
            <person name="Schaberg P.G."/>
            <person name="Yang J."/>
            <person name="Wegrzyn J.L."/>
            <person name="Swenson N.G."/>
        </authorList>
    </citation>
    <scope>NUCLEOTIDE SEQUENCE</scope>
    <source>
        <strain evidence="4">91603</strain>
    </source>
</reference>
<feature type="compositionally biased region" description="Basic and acidic residues" evidence="2">
    <location>
        <begin position="238"/>
        <end position="250"/>
    </location>
</feature>
<evidence type="ECO:0000256" key="2">
    <source>
        <dbReference type="SAM" id="MobiDB-lite"/>
    </source>
</evidence>
<dbReference type="PANTHER" id="PTHR35046:SF21">
    <property type="entry name" value="RETROTRANSPOSON GAG DOMAIN-CONTAINING PROTEIN-RELATED"/>
    <property type="match status" value="1"/>
</dbReference>
<dbReference type="Proteomes" id="UP001064489">
    <property type="component" value="Chromosome 12"/>
</dbReference>
<dbReference type="EMBL" id="JAJSOW010000107">
    <property type="protein sequence ID" value="KAI9156366.1"/>
    <property type="molecule type" value="Genomic_DNA"/>
</dbReference>
<keyword evidence="1" id="KW-0863">Zinc-finger</keyword>
<dbReference type="SUPFAM" id="SSF57756">
    <property type="entry name" value="Retrovirus zinc finger-like domains"/>
    <property type="match status" value="1"/>
</dbReference>
<dbReference type="InterPro" id="IPR001878">
    <property type="entry name" value="Znf_CCHC"/>
</dbReference>
<feature type="compositionally biased region" description="Low complexity" evidence="2">
    <location>
        <begin position="222"/>
        <end position="232"/>
    </location>
</feature>
<name>A0AAD5I9E1_ACENE</name>
<dbReference type="InterPro" id="IPR005162">
    <property type="entry name" value="Retrotrans_gag_dom"/>
</dbReference>
<dbReference type="Gene3D" id="4.10.60.10">
    <property type="entry name" value="Zinc finger, CCHC-type"/>
    <property type="match status" value="1"/>
</dbReference>
<feature type="region of interest" description="Disordered" evidence="2">
    <location>
        <begin position="222"/>
        <end position="253"/>
    </location>
</feature>
<feature type="region of interest" description="Disordered" evidence="2">
    <location>
        <begin position="39"/>
        <end position="92"/>
    </location>
</feature>
<dbReference type="GO" id="GO:0003676">
    <property type="term" value="F:nucleic acid binding"/>
    <property type="evidence" value="ECO:0007669"/>
    <property type="project" value="InterPro"/>
</dbReference>
<dbReference type="AlphaFoldDB" id="A0AAD5I9E1"/>
<reference evidence="4" key="2">
    <citation type="submission" date="2023-02" db="EMBL/GenBank/DDBJ databases">
        <authorList>
            <person name="Swenson N.G."/>
            <person name="Wegrzyn J.L."/>
            <person name="Mcevoy S.L."/>
        </authorList>
    </citation>
    <scope>NUCLEOTIDE SEQUENCE</scope>
    <source>
        <strain evidence="4">91603</strain>
        <tissue evidence="4">Leaf</tissue>
    </source>
</reference>
<sequence length="302" mass="36098">MARCGNPVPQEFQAYNDRERDLEIAKLMRAVELLQRQLEHQQNHHQQKRNRHEARKEEEDQNPFGVDDDSSDEDHVNLRQRRQPNRRDRNVKVDVPEFNGKMQCDVFLDWLYTIERIFDFKEYSEERKVKQDNYVKFYNFKQYNLPVEEYIREFEYLMLRSDINEPEEQTIARFLGGLKRDIANVIRLQPYWSFNDVRKLVINVEQQWMKYSLKTATKPISSNPGSASSIPSKTFTKGVDRSKTKTKREGGSIQRTTNTFNATRKCFKCQWYGHIASKCPNHKMVTIIEDMIKENEEELNEE</sequence>
<feature type="domain" description="CCHC-type" evidence="3">
    <location>
        <begin position="264"/>
        <end position="281"/>
    </location>
</feature>
<keyword evidence="1" id="KW-0862">Zinc</keyword>
<accession>A0AAD5I9E1</accession>
<proteinExistence type="predicted"/>
<dbReference type="Pfam" id="PF03732">
    <property type="entry name" value="Retrotrans_gag"/>
    <property type="match status" value="1"/>
</dbReference>
<keyword evidence="5" id="KW-1185">Reference proteome</keyword>
<organism evidence="4 5">
    <name type="scientific">Acer negundo</name>
    <name type="common">Box elder</name>
    <dbReference type="NCBI Taxonomy" id="4023"/>
    <lineage>
        <taxon>Eukaryota</taxon>
        <taxon>Viridiplantae</taxon>
        <taxon>Streptophyta</taxon>
        <taxon>Embryophyta</taxon>
        <taxon>Tracheophyta</taxon>
        <taxon>Spermatophyta</taxon>
        <taxon>Magnoliopsida</taxon>
        <taxon>eudicotyledons</taxon>
        <taxon>Gunneridae</taxon>
        <taxon>Pentapetalae</taxon>
        <taxon>rosids</taxon>
        <taxon>malvids</taxon>
        <taxon>Sapindales</taxon>
        <taxon>Sapindaceae</taxon>
        <taxon>Hippocastanoideae</taxon>
        <taxon>Acereae</taxon>
        <taxon>Acer</taxon>
    </lineage>
</organism>
<evidence type="ECO:0000313" key="5">
    <source>
        <dbReference type="Proteomes" id="UP001064489"/>
    </source>
</evidence>
<gene>
    <name evidence="4" type="ORF">LWI28_005047</name>
</gene>
<dbReference type="InterPro" id="IPR036875">
    <property type="entry name" value="Znf_CCHC_sf"/>
</dbReference>
<keyword evidence="1" id="KW-0479">Metal-binding</keyword>
<dbReference type="PANTHER" id="PTHR35046">
    <property type="entry name" value="ZINC KNUCKLE (CCHC-TYPE) FAMILY PROTEIN"/>
    <property type="match status" value="1"/>
</dbReference>
<evidence type="ECO:0000259" key="3">
    <source>
        <dbReference type="PROSITE" id="PS50158"/>
    </source>
</evidence>
<comment type="caution">
    <text evidence="4">The sequence shown here is derived from an EMBL/GenBank/DDBJ whole genome shotgun (WGS) entry which is preliminary data.</text>
</comment>
<evidence type="ECO:0000256" key="1">
    <source>
        <dbReference type="PROSITE-ProRule" id="PRU00047"/>
    </source>
</evidence>
<dbReference type="GO" id="GO:0008270">
    <property type="term" value="F:zinc ion binding"/>
    <property type="evidence" value="ECO:0007669"/>
    <property type="project" value="UniProtKB-KW"/>
</dbReference>
<protein>
    <recommendedName>
        <fullName evidence="3">CCHC-type domain-containing protein</fullName>
    </recommendedName>
</protein>
<dbReference type="PROSITE" id="PS50158">
    <property type="entry name" value="ZF_CCHC"/>
    <property type="match status" value="1"/>
</dbReference>
<feature type="compositionally biased region" description="Basic residues" evidence="2">
    <location>
        <begin position="43"/>
        <end position="53"/>
    </location>
</feature>